<evidence type="ECO:0000313" key="12">
    <source>
        <dbReference type="EMBL" id="MFC7390209.1"/>
    </source>
</evidence>
<keyword evidence="9 11" id="KW-0472">Membrane</keyword>
<reference evidence="13" key="1">
    <citation type="journal article" date="2019" name="Int. J. Syst. Evol. Microbiol.">
        <title>The Global Catalogue of Microorganisms (GCM) 10K type strain sequencing project: providing services to taxonomists for standard genome sequencing and annotation.</title>
        <authorList>
            <consortium name="The Broad Institute Genomics Platform"/>
            <consortium name="The Broad Institute Genome Sequencing Center for Infectious Disease"/>
            <person name="Wu L."/>
            <person name="Ma J."/>
        </authorList>
    </citation>
    <scope>NUCLEOTIDE SEQUENCE [LARGE SCALE GENOMIC DNA]</scope>
    <source>
        <strain evidence="13">CCUG 55590</strain>
    </source>
</reference>
<keyword evidence="4 11" id="KW-0479">Metal-binding</keyword>
<dbReference type="InterPro" id="IPR023755">
    <property type="entry name" value="HemeA_Synthase_type1"/>
</dbReference>
<feature type="transmembrane region" description="Helical" evidence="11">
    <location>
        <begin position="162"/>
        <end position="184"/>
    </location>
</feature>
<dbReference type="EC" id="1.17.99.9" evidence="11"/>
<accession>A0ABW2PMA4</accession>
<keyword evidence="8 11" id="KW-0350">Heme biosynthesis</keyword>
<keyword evidence="5 11" id="KW-1133">Transmembrane helix</keyword>
<dbReference type="InterPro" id="IPR003780">
    <property type="entry name" value="COX15/CtaA_fam"/>
</dbReference>
<comment type="subcellular location">
    <subcellularLocation>
        <location evidence="11">Cell membrane</location>
        <topology evidence="11">Multi-pass membrane protein</topology>
    </subcellularLocation>
    <subcellularLocation>
        <location evidence="1">Membrane</location>
        <topology evidence="1">Multi-pass membrane protein</topology>
    </subcellularLocation>
</comment>
<comment type="pathway">
    <text evidence="11">Porphyrin-containing compound metabolism; heme A biosynthesis; heme A from heme O: step 1/1.</text>
</comment>
<feature type="binding site" description="axial binding residue" evidence="11">
    <location>
        <position position="266"/>
    </location>
    <ligand>
        <name>heme</name>
        <dbReference type="ChEBI" id="CHEBI:30413"/>
    </ligand>
    <ligandPart>
        <name>Fe</name>
        <dbReference type="ChEBI" id="CHEBI:18248"/>
    </ligandPart>
</feature>
<keyword evidence="2 11" id="KW-1003">Cell membrane</keyword>
<comment type="cofactor">
    <cofactor evidence="11">
        <name>heme b</name>
        <dbReference type="ChEBI" id="CHEBI:60344"/>
    </cofactor>
</comment>
<dbReference type="HAMAP" id="MF_01664">
    <property type="entry name" value="HemeA_synth_type1"/>
    <property type="match status" value="1"/>
</dbReference>
<dbReference type="EMBL" id="JBHTCE010000001">
    <property type="protein sequence ID" value="MFC7390209.1"/>
    <property type="molecule type" value="Genomic_DNA"/>
</dbReference>
<evidence type="ECO:0000256" key="11">
    <source>
        <dbReference type="HAMAP-Rule" id="MF_01664"/>
    </source>
</evidence>
<dbReference type="PANTHER" id="PTHR35457">
    <property type="entry name" value="HEME A SYNTHASE"/>
    <property type="match status" value="1"/>
</dbReference>
<evidence type="ECO:0000313" key="13">
    <source>
        <dbReference type="Proteomes" id="UP001596439"/>
    </source>
</evidence>
<evidence type="ECO:0000256" key="10">
    <source>
        <dbReference type="ARBA" id="ARBA00023157"/>
    </source>
</evidence>
<comment type="similarity">
    <text evidence="11">Belongs to the COX15/CtaA family. Type 1 subfamily.</text>
</comment>
<feature type="transmembrane region" description="Helical" evidence="11">
    <location>
        <begin position="5"/>
        <end position="23"/>
    </location>
</feature>
<evidence type="ECO:0000256" key="3">
    <source>
        <dbReference type="ARBA" id="ARBA00022692"/>
    </source>
</evidence>
<protein>
    <recommendedName>
        <fullName evidence="11">Heme A synthase</fullName>
        <shortName evidence="11">HAS</shortName>
        <ecNumber evidence="11">1.17.99.9</ecNumber>
    </recommendedName>
    <alternativeName>
        <fullName evidence="11">Cytochrome aa3-controlling protein</fullName>
    </alternativeName>
</protein>
<evidence type="ECO:0000256" key="9">
    <source>
        <dbReference type="ARBA" id="ARBA00023136"/>
    </source>
</evidence>
<keyword evidence="10" id="KW-1015">Disulfide bond</keyword>
<keyword evidence="6 11" id="KW-0560">Oxidoreductase</keyword>
<dbReference type="InterPro" id="IPR050450">
    <property type="entry name" value="COX15/CtaA_HemeA_synthase"/>
</dbReference>
<feature type="binding site" description="axial binding residue" evidence="11">
    <location>
        <position position="206"/>
    </location>
    <ligand>
        <name>heme</name>
        <dbReference type="ChEBI" id="CHEBI:30413"/>
    </ligand>
    <ligandPart>
        <name>Fe</name>
        <dbReference type="ChEBI" id="CHEBI:18248"/>
    </ligandPart>
</feature>
<feature type="transmembrane region" description="Helical" evidence="11">
    <location>
        <begin position="63"/>
        <end position="83"/>
    </location>
</feature>
<comment type="caution">
    <text evidence="12">The sequence shown here is derived from an EMBL/GenBank/DDBJ whole genome shotgun (WGS) entry which is preliminary data.</text>
</comment>
<evidence type="ECO:0000256" key="8">
    <source>
        <dbReference type="ARBA" id="ARBA00023133"/>
    </source>
</evidence>
<feature type="transmembrane region" description="Helical" evidence="11">
    <location>
        <begin position="92"/>
        <end position="113"/>
    </location>
</feature>
<evidence type="ECO:0000256" key="2">
    <source>
        <dbReference type="ARBA" id="ARBA00022475"/>
    </source>
</evidence>
<evidence type="ECO:0000256" key="4">
    <source>
        <dbReference type="ARBA" id="ARBA00022723"/>
    </source>
</evidence>
<feature type="transmembrane region" description="Helical" evidence="11">
    <location>
        <begin position="236"/>
        <end position="255"/>
    </location>
</feature>
<dbReference type="PANTHER" id="PTHR35457:SF1">
    <property type="entry name" value="HEME A SYNTHASE"/>
    <property type="match status" value="1"/>
</dbReference>
<feature type="transmembrane region" description="Helical" evidence="11">
    <location>
        <begin position="204"/>
        <end position="224"/>
    </location>
</feature>
<feature type="transmembrane region" description="Helical" evidence="11">
    <location>
        <begin position="261"/>
        <end position="282"/>
    </location>
</feature>
<evidence type="ECO:0000256" key="5">
    <source>
        <dbReference type="ARBA" id="ARBA00022989"/>
    </source>
</evidence>
<proteinExistence type="inferred from homology"/>
<comment type="function">
    <text evidence="11">Catalyzes the conversion of heme O to heme A by two successive hydroxylations of the methyl group at C8. The first hydroxylation forms heme I, the second hydroxylation results in an unstable dihydroxymethyl group, which spontaneously dehydrates, resulting in the formyl group of heme A.</text>
</comment>
<organism evidence="12 13">
    <name type="scientific">Exiguobacterium aestuarii</name>
    <dbReference type="NCBI Taxonomy" id="273527"/>
    <lineage>
        <taxon>Bacteria</taxon>
        <taxon>Bacillati</taxon>
        <taxon>Bacillota</taxon>
        <taxon>Bacilli</taxon>
        <taxon>Bacillales</taxon>
        <taxon>Bacillales Family XII. Incertae Sedis</taxon>
        <taxon>Exiguobacterium</taxon>
    </lineage>
</organism>
<dbReference type="Proteomes" id="UP001596439">
    <property type="component" value="Unassembled WGS sequence"/>
</dbReference>
<feature type="transmembrane region" description="Helical" evidence="11">
    <location>
        <begin position="119"/>
        <end position="142"/>
    </location>
</feature>
<evidence type="ECO:0000256" key="7">
    <source>
        <dbReference type="ARBA" id="ARBA00023004"/>
    </source>
</evidence>
<dbReference type="RefSeq" id="WP_214789052.1">
    <property type="nucleotide sequence ID" value="NZ_JANIEL010000071.1"/>
</dbReference>
<evidence type="ECO:0000256" key="6">
    <source>
        <dbReference type="ARBA" id="ARBA00023002"/>
    </source>
</evidence>
<keyword evidence="13" id="KW-1185">Reference proteome</keyword>
<dbReference type="Pfam" id="PF02628">
    <property type="entry name" value="COX15-CtaA"/>
    <property type="match status" value="1"/>
</dbReference>
<comment type="catalytic activity">
    <reaction evidence="11">
        <text>Fe(II)-heme o + 2 A + H2O = Fe(II)-heme a + 2 AH2</text>
        <dbReference type="Rhea" id="RHEA:63388"/>
        <dbReference type="ChEBI" id="CHEBI:13193"/>
        <dbReference type="ChEBI" id="CHEBI:15377"/>
        <dbReference type="ChEBI" id="CHEBI:17499"/>
        <dbReference type="ChEBI" id="CHEBI:60530"/>
        <dbReference type="ChEBI" id="CHEBI:61715"/>
        <dbReference type="EC" id="1.17.99.9"/>
    </reaction>
</comment>
<keyword evidence="7 11" id="KW-0408">Iron</keyword>
<name>A0ABW2PMA4_9BACL</name>
<sequence length="301" mass="33614">MHKKLAFFSGFVTLGMMLVLIMGGTVTKTDSGDGCGTDWPLCHGKLIPTNPSVETMIEYSHRVVSGFEGLLIIALAIWTFIAVKHRVDVKIFAFLAFIFMLIQSIIGAGAVIWQQSDAILALHFGISLVSFASLLILTILLFEGDREHKVVSKRLRAHLYGLSIYTMIVVYTGAYVRHLGATYACVGWPICDQEVWTFESYVQMGHRVMAGLLVLYTLYVLYLARKEMNQLIERGMMASLFFILLQVGTGAWIVLGGHATYVPLLHAFLITCYFGILSYLSYHAYRSTGRQDSTQLKDMNG</sequence>
<gene>
    <name evidence="11" type="primary">ctaA</name>
    <name evidence="12" type="ORF">ACFQO8_08615</name>
</gene>
<evidence type="ECO:0000256" key="1">
    <source>
        <dbReference type="ARBA" id="ARBA00004141"/>
    </source>
</evidence>
<keyword evidence="3 11" id="KW-0812">Transmembrane</keyword>
<comment type="subunit">
    <text evidence="11">Interacts with CtaB.</text>
</comment>